<dbReference type="OrthoDB" id="9814817at2"/>
<dbReference type="Gene3D" id="1.20.1440.60">
    <property type="entry name" value="23S rRNA-intervening sequence"/>
    <property type="match status" value="1"/>
</dbReference>
<dbReference type="InterPro" id="IPR055360">
    <property type="entry name" value="bAvd"/>
</dbReference>
<evidence type="ECO:0000259" key="1">
    <source>
        <dbReference type="Pfam" id="PF22296"/>
    </source>
</evidence>
<dbReference type="InterPro" id="IPR036583">
    <property type="entry name" value="23S_rRNA_IVS_sf"/>
</dbReference>
<dbReference type="AlphaFoldDB" id="A0A1I6AMZ6"/>
<dbReference type="EMBL" id="FOYD01000002">
    <property type="protein sequence ID" value="SFQ70019.1"/>
    <property type="molecule type" value="Genomic_DNA"/>
</dbReference>
<proteinExistence type="predicted"/>
<dbReference type="STRING" id="1002526.SAMN05216578_102241"/>
<evidence type="ECO:0000313" key="3">
    <source>
        <dbReference type="Proteomes" id="UP000242815"/>
    </source>
</evidence>
<gene>
    <name evidence="2" type="ORF">SAMN05216578_102241</name>
</gene>
<dbReference type="RefSeq" id="WP_090537330.1">
    <property type="nucleotide sequence ID" value="NZ_FOYD01000002.1"/>
</dbReference>
<feature type="domain" description="bAvd-like" evidence="1">
    <location>
        <begin position="11"/>
        <end position="123"/>
    </location>
</feature>
<dbReference type="Pfam" id="PF22296">
    <property type="entry name" value="bAvd"/>
    <property type="match status" value="1"/>
</dbReference>
<accession>A0A1I6AMZ6</accession>
<name>A0A1I6AMZ6_9GAMM</name>
<protein>
    <submittedName>
        <fullName evidence="2">23S rRNA-intervening sequence protein</fullName>
    </submittedName>
</protein>
<organism evidence="2 3">
    <name type="scientific">Halopseudomonas formosensis</name>
    <dbReference type="NCBI Taxonomy" id="1002526"/>
    <lineage>
        <taxon>Bacteria</taxon>
        <taxon>Pseudomonadati</taxon>
        <taxon>Pseudomonadota</taxon>
        <taxon>Gammaproteobacteria</taxon>
        <taxon>Pseudomonadales</taxon>
        <taxon>Pseudomonadaceae</taxon>
        <taxon>Halopseudomonas</taxon>
    </lineage>
</organism>
<sequence>MSTRAEARLDRRYLQLVKLLNIYLNHFPKCERHGLALRIRTTAYEMYDLMIEAQKRYQKKTTLTNLDIKHEQLRMQVRLAHELGYFGQPQRSSEAAQGLNVKRYLTLSALIDEIGRMIGGWIAASKDK</sequence>
<evidence type="ECO:0000313" key="2">
    <source>
        <dbReference type="EMBL" id="SFQ70019.1"/>
    </source>
</evidence>
<dbReference type="CDD" id="cd16376">
    <property type="entry name" value="Avd_like"/>
    <property type="match status" value="1"/>
</dbReference>
<dbReference type="Proteomes" id="UP000242815">
    <property type="component" value="Unassembled WGS sequence"/>
</dbReference>
<dbReference type="SUPFAM" id="SSF158446">
    <property type="entry name" value="IVS-encoded protein-like"/>
    <property type="match status" value="1"/>
</dbReference>
<reference evidence="2 3" key="1">
    <citation type="submission" date="2016-10" db="EMBL/GenBank/DDBJ databases">
        <authorList>
            <person name="de Groot N.N."/>
        </authorList>
    </citation>
    <scope>NUCLEOTIDE SEQUENCE [LARGE SCALE GENOMIC DNA]</scope>
    <source>
        <strain evidence="2 3">JCM 18415</strain>
    </source>
</reference>